<evidence type="ECO:0000256" key="1">
    <source>
        <dbReference type="SAM" id="MobiDB-lite"/>
    </source>
</evidence>
<keyword evidence="3" id="KW-1185">Reference proteome</keyword>
<evidence type="ECO:0000313" key="2">
    <source>
        <dbReference type="EMBL" id="MBB5538927.1"/>
    </source>
</evidence>
<protein>
    <submittedName>
        <fullName evidence="2">Uncharacterized protein</fullName>
    </submittedName>
</protein>
<dbReference type="EMBL" id="JACHBK010000016">
    <property type="protein sequence ID" value="MBB5538927.1"/>
    <property type="molecule type" value="Genomic_DNA"/>
</dbReference>
<gene>
    <name evidence="2" type="ORF">GGD55_005670</name>
</gene>
<reference evidence="2 3" key="1">
    <citation type="submission" date="2020-08" db="EMBL/GenBank/DDBJ databases">
        <title>Genomic Encyclopedia of Type Strains, Phase IV (KMG-V): Genome sequencing to study the core and pangenomes of soil and plant-associated prokaryotes.</title>
        <authorList>
            <person name="Whitman W."/>
        </authorList>
    </citation>
    <scope>NUCLEOTIDE SEQUENCE [LARGE SCALE GENOMIC DNA]</scope>
    <source>
        <strain evidence="2 3">SEMIA 4084</strain>
    </source>
</reference>
<organism evidence="2 3">
    <name type="scientific">Rhizobium giardinii</name>
    <dbReference type="NCBI Taxonomy" id="56731"/>
    <lineage>
        <taxon>Bacteria</taxon>
        <taxon>Pseudomonadati</taxon>
        <taxon>Pseudomonadota</taxon>
        <taxon>Alphaproteobacteria</taxon>
        <taxon>Hyphomicrobiales</taxon>
        <taxon>Rhizobiaceae</taxon>
        <taxon>Rhizobium/Agrobacterium group</taxon>
        <taxon>Rhizobium</taxon>
    </lineage>
</organism>
<accession>A0A7W8UGG2</accession>
<dbReference type="AlphaFoldDB" id="A0A7W8UGG2"/>
<sequence length="108" mass="12050">MHSLVRGCRHQAAEASGATMPSSPEDGVAHRPLPHEGLMGNRRRWCFDPVLVTGRRKFGSVIVFAARLAQVRQEAEPSLRSERDLTALSLRLVRLAWVVLRILAFHAT</sequence>
<feature type="region of interest" description="Disordered" evidence="1">
    <location>
        <begin position="1"/>
        <end position="35"/>
    </location>
</feature>
<dbReference type="Proteomes" id="UP000585507">
    <property type="component" value="Unassembled WGS sequence"/>
</dbReference>
<name>A0A7W8UGG2_9HYPH</name>
<evidence type="ECO:0000313" key="3">
    <source>
        <dbReference type="Proteomes" id="UP000585507"/>
    </source>
</evidence>
<proteinExistence type="predicted"/>
<comment type="caution">
    <text evidence="2">The sequence shown here is derived from an EMBL/GenBank/DDBJ whole genome shotgun (WGS) entry which is preliminary data.</text>
</comment>